<accession>A0A1R2CC75</accession>
<evidence type="ECO:0000256" key="4">
    <source>
        <dbReference type="ARBA" id="ARBA00023315"/>
    </source>
</evidence>
<evidence type="ECO:0000259" key="7">
    <source>
        <dbReference type="PROSITE" id="PS51186"/>
    </source>
</evidence>
<comment type="function">
    <text evidence="5">Adds a myristoyl group to the N-terminal glycine residue of certain cellular proteins.</text>
</comment>
<dbReference type="EC" id="2.3.1.97" evidence="2 5"/>
<dbReference type="PIRSF" id="PIRSF015892">
    <property type="entry name" value="N-myristl_transf"/>
    <property type="match status" value="1"/>
</dbReference>
<reference evidence="8 9" key="1">
    <citation type="submission" date="2016-11" db="EMBL/GenBank/DDBJ databases">
        <title>The macronuclear genome of Stentor coeruleus: a giant cell with tiny introns.</title>
        <authorList>
            <person name="Slabodnick M."/>
            <person name="Ruby J.G."/>
            <person name="Reiff S.B."/>
            <person name="Swart E.C."/>
            <person name="Gosai S."/>
            <person name="Prabakaran S."/>
            <person name="Witkowska E."/>
            <person name="Larue G.E."/>
            <person name="Fisher S."/>
            <person name="Freeman R.M."/>
            <person name="Gunawardena J."/>
            <person name="Chu W."/>
            <person name="Stover N.A."/>
            <person name="Gregory B.D."/>
            <person name="Nowacki M."/>
            <person name="Derisi J."/>
            <person name="Roy S.W."/>
            <person name="Marshall W.F."/>
            <person name="Sood P."/>
        </authorList>
    </citation>
    <scope>NUCLEOTIDE SEQUENCE [LARGE SCALE GENOMIC DNA]</scope>
    <source>
        <strain evidence="8">WM001</strain>
    </source>
</reference>
<evidence type="ECO:0000256" key="6">
    <source>
        <dbReference type="RuleBase" id="RU004178"/>
    </source>
</evidence>
<keyword evidence="3 5" id="KW-0808">Transferase</keyword>
<evidence type="ECO:0000313" key="9">
    <source>
        <dbReference type="Proteomes" id="UP000187209"/>
    </source>
</evidence>
<dbReference type="PANTHER" id="PTHR11377:SF5">
    <property type="entry name" value="GLYCYLPEPTIDE N-TETRADECANOYLTRANSFERASE"/>
    <property type="match status" value="1"/>
</dbReference>
<comment type="caution">
    <text evidence="8">The sequence shown here is derived from an EMBL/GenBank/DDBJ whole genome shotgun (WGS) entry which is preliminary data.</text>
</comment>
<dbReference type="PROSITE" id="PS51186">
    <property type="entry name" value="GNAT"/>
    <property type="match status" value="1"/>
</dbReference>
<feature type="domain" description="N-acetyltransferase" evidence="7">
    <location>
        <begin position="48"/>
        <end position="220"/>
    </location>
</feature>
<dbReference type="InterPro" id="IPR022677">
    <property type="entry name" value="NMT_C"/>
</dbReference>
<name>A0A1R2CC75_9CILI</name>
<dbReference type="InterPro" id="IPR000182">
    <property type="entry name" value="GNAT_dom"/>
</dbReference>
<dbReference type="InterPro" id="IPR000903">
    <property type="entry name" value="NMT"/>
</dbReference>
<dbReference type="Proteomes" id="UP000187209">
    <property type="component" value="Unassembled WGS sequence"/>
</dbReference>
<gene>
    <name evidence="8" type="ORF">SteCoe_11868</name>
</gene>
<comment type="similarity">
    <text evidence="1 6">Belongs to the NMT family.</text>
</comment>
<dbReference type="GO" id="GO:0005737">
    <property type="term" value="C:cytoplasm"/>
    <property type="evidence" value="ECO:0007669"/>
    <property type="project" value="TreeGrafter"/>
</dbReference>
<organism evidence="8 9">
    <name type="scientific">Stentor coeruleus</name>
    <dbReference type="NCBI Taxonomy" id="5963"/>
    <lineage>
        <taxon>Eukaryota</taxon>
        <taxon>Sar</taxon>
        <taxon>Alveolata</taxon>
        <taxon>Ciliophora</taxon>
        <taxon>Postciliodesmatophora</taxon>
        <taxon>Heterotrichea</taxon>
        <taxon>Heterotrichida</taxon>
        <taxon>Stentoridae</taxon>
        <taxon>Stentor</taxon>
    </lineage>
</organism>
<dbReference type="InterPro" id="IPR022676">
    <property type="entry name" value="NMT_N"/>
</dbReference>
<dbReference type="GO" id="GO:0004379">
    <property type="term" value="F:glycylpeptide N-tetradecanoyltransferase activity"/>
    <property type="evidence" value="ECO:0007669"/>
    <property type="project" value="UniProtKB-EC"/>
</dbReference>
<evidence type="ECO:0000256" key="5">
    <source>
        <dbReference type="RuleBase" id="RU000586"/>
    </source>
</evidence>
<evidence type="ECO:0000256" key="3">
    <source>
        <dbReference type="ARBA" id="ARBA00022679"/>
    </source>
</evidence>
<proteinExistence type="inferred from homology"/>
<keyword evidence="4 5" id="KW-0012">Acyltransferase</keyword>
<dbReference type="Gene3D" id="3.40.630.170">
    <property type="match status" value="1"/>
</dbReference>
<dbReference type="OrthoDB" id="60315at2759"/>
<dbReference type="InterPro" id="IPR016181">
    <property type="entry name" value="Acyl_CoA_acyltransferase"/>
</dbReference>
<dbReference type="Pfam" id="PF02799">
    <property type="entry name" value="NMT_C"/>
    <property type="match status" value="1"/>
</dbReference>
<dbReference type="EMBL" id="MPUH01000201">
    <property type="protein sequence ID" value="OMJ86582.1"/>
    <property type="molecule type" value="Genomic_DNA"/>
</dbReference>
<evidence type="ECO:0000256" key="2">
    <source>
        <dbReference type="ARBA" id="ARBA00012923"/>
    </source>
</evidence>
<protein>
    <recommendedName>
        <fullName evidence="2 5">Glycylpeptide N-tetradecanoyltransferase</fullName>
        <ecNumber evidence="2 5">2.3.1.97</ecNumber>
    </recommendedName>
</protein>
<evidence type="ECO:0000313" key="8">
    <source>
        <dbReference type="EMBL" id="OMJ86582.1"/>
    </source>
</evidence>
<dbReference type="PANTHER" id="PTHR11377">
    <property type="entry name" value="N-MYRISTOYL TRANSFERASE"/>
    <property type="match status" value="1"/>
</dbReference>
<sequence length="382" mass="44747">MQNRIFWNTQPVLLESYNENETKEGLIIENRCIGTEYETQLPNGLTWKIINPLDQRDTDLVFNLLRDHYVEDEGSRFRFYYSKEFLSWSISSPTNNGKFSIGIESSSELIGFISGVPLTLSIKDKKCKFLSMNFLCVHKSYRKLRLTPILLQKMIQTTIHEGYPCGIYTSGTLIHTPISTSHYYLRYLNLKNLEKAGFVVFDRTLGPTYREKIYSLPDLPIEKKSRPMTFHDLPQVFEFFINFISKYSVYQNFTIEEFSHLFLSNNKSVYSFVYETSDGIKDFFSFYVLCFQPLNGQNNQYVTAAYCYYYAYNCLSIDEIFWNMLHWAKDVGADIFYMIDVMDNKMIKSDLKFESGQGSLYYFLYNWSLGTVNPESIGVILV</sequence>
<dbReference type="AlphaFoldDB" id="A0A1R2CC75"/>
<keyword evidence="9" id="KW-1185">Reference proteome</keyword>
<evidence type="ECO:0000256" key="1">
    <source>
        <dbReference type="ARBA" id="ARBA00009469"/>
    </source>
</evidence>
<comment type="catalytic activity">
    <reaction evidence="5">
        <text>N-terminal glycyl-[protein] + tetradecanoyl-CoA = N-tetradecanoylglycyl-[protein] + CoA + H(+)</text>
        <dbReference type="Rhea" id="RHEA:15521"/>
        <dbReference type="Rhea" id="RHEA-COMP:12666"/>
        <dbReference type="Rhea" id="RHEA-COMP:12667"/>
        <dbReference type="ChEBI" id="CHEBI:15378"/>
        <dbReference type="ChEBI" id="CHEBI:57287"/>
        <dbReference type="ChEBI" id="CHEBI:57385"/>
        <dbReference type="ChEBI" id="CHEBI:64723"/>
        <dbReference type="ChEBI" id="CHEBI:133050"/>
        <dbReference type="EC" id="2.3.1.97"/>
    </reaction>
</comment>
<dbReference type="SUPFAM" id="SSF55729">
    <property type="entry name" value="Acyl-CoA N-acyltransferases (Nat)"/>
    <property type="match status" value="2"/>
</dbReference>
<dbReference type="Pfam" id="PF01233">
    <property type="entry name" value="NMT"/>
    <property type="match status" value="1"/>
</dbReference>